<evidence type="ECO:0000256" key="3">
    <source>
        <dbReference type="ARBA" id="ARBA00001941"/>
    </source>
</evidence>
<dbReference type="SMART" id="SM00471">
    <property type="entry name" value="HDc"/>
    <property type="match status" value="1"/>
</dbReference>
<evidence type="ECO:0000256" key="4">
    <source>
        <dbReference type="ARBA" id="ARBA00001946"/>
    </source>
</evidence>
<keyword evidence="11" id="KW-0378">Hydrolase</keyword>
<dbReference type="PANTHER" id="PTHR11845">
    <property type="entry name" value="5'-DEOXYNUCLEOTIDASE HDDC2"/>
    <property type="match status" value="1"/>
</dbReference>
<evidence type="ECO:0000256" key="5">
    <source>
        <dbReference type="ARBA" id="ARBA00004074"/>
    </source>
</evidence>
<sequence>MAGKVSGLLEFFMVVGRLKRTVRAGWVQRHVAQPESVSDHMYRMAVMTLALGDNDGINRDRCLKLALVHDMAESLVGDITPACGISKEEKHRKEKDAMNHITSLLPGDIGTEVIDLWMEYEQQTSKEAAYVKDIDRFEMILQAYEYEREQSRPGELQDFFDSTKGKFKHQTIQEWVQELEKMRNKDPTDDKT</sequence>
<protein>
    <recommendedName>
        <fullName evidence="9">5'-deoxynucleotidase HDDC2</fullName>
        <ecNumber evidence="8">3.1.3.89</ecNumber>
    </recommendedName>
    <alternativeName>
        <fullName evidence="13">HD domain-containing protein 2</fullName>
    </alternativeName>
</protein>
<dbReference type="GO" id="GO:0005737">
    <property type="term" value="C:cytoplasm"/>
    <property type="evidence" value="ECO:0007669"/>
    <property type="project" value="TreeGrafter"/>
</dbReference>
<evidence type="ECO:0000313" key="16">
    <source>
        <dbReference type="RefSeq" id="XP_013414709.1"/>
    </source>
</evidence>
<evidence type="ECO:0000256" key="9">
    <source>
        <dbReference type="ARBA" id="ARBA00015933"/>
    </source>
</evidence>
<reference evidence="16" key="1">
    <citation type="submission" date="2025-08" db="UniProtKB">
        <authorList>
            <consortium name="RefSeq"/>
        </authorList>
    </citation>
    <scope>IDENTIFICATION</scope>
    <source>
        <tissue evidence="16">Gonads</tissue>
    </source>
</reference>
<dbReference type="Gene3D" id="1.10.3210.10">
    <property type="entry name" value="Hypothetical protein af1432"/>
    <property type="match status" value="1"/>
</dbReference>
<dbReference type="EC" id="3.1.3.89" evidence="8"/>
<dbReference type="OrthoDB" id="10254258at2759"/>
<accession>A0A1S3JXE3</accession>
<proteinExistence type="inferred from homology"/>
<dbReference type="AlphaFoldDB" id="A0A1S3JXE3"/>
<dbReference type="STRING" id="7574.A0A1S3JXE3"/>
<dbReference type="PANTHER" id="PTHR11845:SF13">
    <property type="entry name" value="5'-DEOXYNUCLEOTIDASE HDDC2"/>
    <property type="match status" value="1"/>
</dbReference>
<comment type="subunit">
    <text evidence="7">Homodimer.</text>
</comment>
<dbReference type="Pfam" id="PF13023">
    <property type="entry name" value="HD_3"/>
    <property type="match status" value="1"/>
</dbReference>
<dbReference type="GO" id="GO:0046872">
    <property type="term" value="F:metal ion binding"/>
    <property type="evidence" value="ECO:0007669"/>
    <property type="project" value="UniProtKB-KW"/>
</dbReference>
<organism evidence="15 16">
    <name type="scientific">Lingula anatina</name>
    <name type="common">Brachiopod</name>
    <name type="synonym">Lingula unguis</name>
    <dbReference type="NCBI Taxonomy" id="7574"/>
    <lineage>
        <taxon>Eukaryota</taxon>
        <taxon>Metazoa</taxon>
        <taxon>Spiralia</taxon>
        <taxon>Lophotrochozoa</taxon>
        <taxon>Brachiopoda</taxon>
        <taxon>Linguliformea</taxon>
        <taxon>Lingulata</taxon>
        <taxon>Lingulida</taxon>
        <taxon>Linguloidea</taxon>
        <taxon>Lingulidae</taxon>
        <taxon>Lingula</taxon>
    </lineage>
</organism>
<dbReference type="KEGG" id="lak:106176743"/>
<evidence type="ECO:0000259" key="14">
    <source>
        <dbReference type="PROSITE" id="PS51831"/>
    </source>
</evidence>
<evidence type="ECO:0000256" key="6">
    <source>
        <dbReference type="ARBA" id="ARBA00009999"/>
    </source>
</evidence>
<evidence type="ECO:0000256" key="1">
    <source>
        <dbReference type="ARBA" id="ARBA00001638"/>
    </source>
</evidence>
<evidence type="ECO:0000256" key="2">
    <source>
        <dbReference type="ARBA" id="ARBA00001936"/>
    </source>
</evidence>
<keyword evidence="15" id="KW-1185">Reference proteome</keyword>
<comment type="catalytic activity">
    <reaction evidence="1">
        <text>a 2'-deoxyribonucleoside 5'-phosphate + H2O = a 2'-deoxyribonucleoside + phosphate</text>
        <dbReference type="Rhea" id="RHEA:36167"/>
        <dbReference type="ChEBI" id="CHEBI:15377"/>
        <dbReference type="ChEBI" id="CHEBI:18274"/>
        <dbReference type="ChEBI" id="CHEBI:43474"/>
        <dbReference type="ChEBI" id="CHEBI:65317"/>
        <dbReference type="EC" id="3.1.3.89"/>
    </reaction>
</comment>
<keyword evidence="10" id="KW-0479">Metal-binding</keyword>
<dbReference type="GeneID" id="106176743"/>
<dbReference type="RefSeq" id="XP_013414709.1">
    <property type="nucleotide sequence ID" value="XM_013559255.1"/>
</dbReference>
<dbReference type="SUPFAM" id="SSF109604">
    <property type="entry name" value="HD-domain/PDEase-like"/>
    <property type="match status" value="1"/>
</dbReference>
<dbReference type="InterPro" id="IPR006674">
    <property type="entry name" value="HD_domain"/>
</dbReference>
<dbReference type="InterPro" id="IPR003607">
    <property type="entry name" value="HD/PDEase_dom"/>
</dbReference>
<evidence type="ECO:0000256" key="10">
    <source>
        <dbReference type="ARBA" id="ARBA00022723"/>
    </source>
</evidence>
<comment type="function">
    <text evidence="5">Catalyzes the dephosphorylation of the nucleoside 5'-monophosphates deoxyadenosine monophosphate (dAMP), deoxycytidine monophosphate (dCMP), deoxyguanosine monophosphate (dGMP) and deoxythymidine monophosphate (dTMP).</text>
</comment>
<dbReference type="InParanoid" id="A0A1S3JXE3"/>
<dbReference type="FunFam" id="1.10.3210.10:FF:000011">
    <property type="entry name" value="HD domain-containing protein 2"/>
    <property type="match status" value="1"/>
</dbReference>
<dbReference type="PROSITE" id="PS51831">
    <property type="entry name" value="HD"/>
    <property type="match status" value="1"/>
</dbReference>
<evidence type="ECO:0000256" key="7">
    <source>
        <dbReference type="ARBA" id="ARBA00011738"/>
    </source>
</evidence>
<comment type="cofactor">
    <cofactor evidence="4">
        <name>Mg(2+)</name>
        <dbReference type="ChEBI" id="CHEBI:18420"/>
    </cofactor>
</comment>
<evidence type="ECO:0000256" key="8">
    <source>
        <dbReference type="ARBA" id="ARBA00012964"/>
    </source>
</evidence>
<keyword evidence="12" id="KW-0460">Magnesium</keyword>
<dbReference type="GO" id="GO:0002953">
    <property type="term" value="F:5'-deoxynucleotidase activity"/>
    <property type="evidence" value="ECO:0007669"/>
    <property type="project" value="UniProtKB-EC"/>
</dbReference>
<comment type="cofactor">
    <cofactor evidence="3">
        <name>Co(2+)</name>
        <dbReference type="ChEBI" id="CHEBI:48828"/>
    </cofactor>
</comment>
<comment type="similarity">
    <text evidence="6">Belongs to the HDDC2 family.</text>
</comment>
<name>A0A1S3JXE3_LINAN</name>
<evidence type="ECO:0000256" key="13">
    <source>
        <dbReference type="ARBA" id="ARBA00032735"/>
    </source>
</evidence>
<dbReference type="Proteomes" id="UP000085678">
    <property type="component" value="Unplaced"/>
</dbReference>
<feature type="domain" description="HD" evidence="14">
    <location>
        <begin position="37"/>
        <end position="140"/>
    </location>
</feature>
<dbReference type="GO" id="GO:0009159">
    <property type="term" value="P:deoxyribonucleoside monophosphate catabolic process"/>
    <property type="evidence" value="ECO:0007669"/>
    <property type="project" value="UniProtKB-ARBA"/>
</dbReference>
<evidence type="ECO:0000256" key="12">
    <source>
        <dbReference type="ARBA" id="ARBA00022842"/>
    </source>
</evidence>
<evidence type="ECO:0000313" key="15">
    <source>
        <dbReference type="Proteomes" id="UP000085678"/>
    </source>
</evidence>
<evidence type="ECO:0000256" key="11">
    <source>
        <dbReference type="ARBA" id="ARBA00022801"/>
    </source>
</evidence>
<dbReference type="InterPro" id="IPR039356">
    <property type="entry name" value="YfbR/HDDC2"/>
</dbReference>
<comment type="cofactor">
    <cofactor evidence="2">
        <name>Mn(2+)</name>
        <dbReference type="ChEBI" id="CHEBI:29035"/>
    </cofactor>
</comment>
<gene>
    <name evidence="16" type="primary">LOC106176743</name>
</gene>